<evidence type="ECO:0000259" key="1">
    <source>
        <dbReference type="Pfam" id="PF13358"/>
    </source>
</evidence>
<organism evidence="2 3">
    <name type="scientific">Oopsacas minuta</name>
    <dbReference type="NCBI Taxonomy" id="111878"/>
    <lineage>
        <taxon>Eukaryota</taxon>
        <taxon>Metazoa</taxon>
        <taxon>Porifera</taxon>
        <taxon>Hexactinellida</taxon>
        <taxon>Hexasterophora</taxon>
        <taxon>Lyssacinosida</taxon>
        <taxon>Leucopsacidae</taxon>
        <taxon>Oopsacas</taxon>
    </lineage>
</organism>
<gene>
    <name evidence="2" type="ORF">LOD99_15471</name>
</gene>
<accession>A0AAV7KAD0</accession>
<evidence type="ECO:0000313" key="3">
    <source>
        <dbReference type="Proteomes" id="UP001165289"/>
    </source>
</evidence>
<dbReference type="GO" id="GO:0003676">
    <property type="term" value="F:nucleic acid binding"/>
    <property type="evidence" value="ECO:0007669"/>
    <property type="project" value="InterPro"/>
</dbReference>
<keyword evidence="3" id="KW-1185">Reference proteome</keyword>
<dbReference type="InterPro" id="IPR038717">
    <property type="entry name" value="Tc1-like_DDE_dom"/>
</dbReference>
<protein>
    <recommendedName>
        <fullName evidence="1">Tc1-like transposase DDE domain-containing protein</fullName>
    </recommendedName>
</protein>
<sequence>MSHRAISELHIVPPKQTVNGCYYRNYILNKTCKDAIERDSENGTILQRSMLSDMSSFIFMQDGAPANTANLTQSLCEKNFPKFWMKEEWPRNSSHLNPIENLWSILKDSVSQMENVAKLNHLISQVKKAWKGIDPKI</sequence>
<comment type="caution">
    <text evidence="2">The sequence shown here is derived from an EMBL/GenBank/DDBJ whole genome shotgun (WGS) entry which is preliminary data.</text>
</comment>
<feature type="domain" description="Tc1-like transposase DDE" evidence="1">
    <location>
        <begin position="56"/>
        <end position="122"/>
    </location>
</feature>
<dbReference type="Pfam" id="PF13358">
    <property type="entry name" value="DDE_3"/>
    <property type="match status" value="1"/>
</dbReference>
<evidence type="ECO:0000313" key="2">
    <source>
        <dbReference type="EMBL" id="KAI6658202.1"/>
    </source>
</evidence>
<proteinExistence type="predicted"/>
<dbReference type="Gene3D" id="3.30.420.10">
    <property type="entry name" value="Ribonuclease H-like superfamily/Ribonuclease H"/>
    <property type="match status" value="1"/>
</dbReference>
<name>A0AAV7KAD0_9METZ</name>
<dbReference type="InterPro" id="IPR036397">
    <property type="entry name" value="RNaseH_sf"/>
</dbReference>
<dbReference type="EMBL" id="JAKMXF010000099">
    <property type="protein sequence ID" value="KAI6658202.1"/>
    <property type="molecule type" value="Genomic_DNA"/>
</dbReference>
<reference evidence="2 3" key="1">
    <citation type="journal article" date="2023" name="BMC Biol.">
        <title>The compact genome of the sponge Oopsacas minuta (Hexactinellida) is lacking key metazoan core genes.</title>
        <authorList>
            <person name="Santini S."/>
            <person name="Schenkelaars Q."/>
            <person name="Jourda C."/>
            <person name="Duchesne M."/>
            <person name="Belahbib H."/>
            <person name="Rocher C."/>
            <person name="Selva M."/>
            <person name="Riesgo A."/>
            <person name="Vervoort M."/>
            <person name="Leys S.P."/>
            <person name="Kodjabachian L."/>
            <person name="Le Bivic A."/>
            <person name="Borchiellini C."/>
            <person name="Claverie J.M."/>
            <person name="Renard E."/>
        </authorList>
    </citation>
    <scope>NUCLEOTIDE SEQUENCE [LARGE SCALE GENOMIC DNA]</scope>
    <source>
        <strain evidence="2">SPO-2</strain>
    </source>
</reference>
<dbReference type="AlphaFoldDB" id="A0AAV7KAD0"/>
<dbReference type="Proteomes" id="UP001165289">
    <property type="component" value="Unassembled WGS sequence"/>
</dbReference>